<dbReference type="PRINTS" id="PR00326">
    <property type="entry name" value="GTP1OBG"/>
</dbReference>
<dbReference type="NCBIfam" id="TIGR00231">
    <property type="entry name" value="small_GTP"/>
    <property type="match status" value="1"/>
</dbReference>
<dbReference type="Gene3D" id="3.40.50.300">
    <property type="entry name" value="P-loop containing nucleotide triphosphate hydrolases"/>
    <property type="match status" value="1"/>
</dbReference>
<organism evidence="3 4">
    <name type="scientific">Thermofilum adornatum 1505</name>
    <dbReference type="NCBI Taxonomy" id="697581"/>
    <lineage>
        <taxon>Archaea</taxon>
        <taxon>Thermoproteota</taxon>
        <taxon>Thermoprotei</taxon>
        <taxon>Thermofilales</taxon>
        <taxon>Thermofilaceae</taxon>
        <taxon>Thermofilum</taxon>
    </lineage>
</organism>
<evidence type="ECO:0000313" key="3">
    <source>
        <dbReference type="EMBL" id="AJB42702.1"/>
    </source>
</evidence>
<gene>
    <name evidence="3" type="ORF">TCARB_1662</name>
</gene>
<dbReference type="InterPro" id="IPR005225">
    <property type="entry name" value="Small_GTP-bd"/>
</dbReference>
<accession>A0A3G1A6S0</accession>
<dbReference type="InterPro" id="IPR041623">
    <property type="entry name" value="NOG1_N"/>
</dbReference>
<evidence type="ECO:0000256" key="1">
    <source>
        <dbReference type="ARBA" id="ARBA00022741"/>
    </source>
</evidence>
<dbReference type="GO" id="GO:0005525">
    <property type="term" value="F:GTP binding"/>
    <property type="evidence" value="ECO:0007669"/>
    <property type="project" value="InterPro"/>
</dbReference>
<dbReference type="InterPro" id="IPR006073">
    <property type="entry name" value="GTP-bd"/>
</dbReference>
<dbReference type="STRING" id="697581.TCARB_1662"/>
<dbReference type="CDD" id="cd01897">
    <property type="entry name" value="NOG"/>
    <property type="match status" value="1"/>
</dbReference>
<dbReference type="EMBL" id="CP007493">
    <property type="protein sequence ID" value="AJB42702.1"/>
    <property type="molecule type" value="Genomic_DNA"/>
</dbReference>
<reference evidence="4" key="1">
    <citation type="book" date="2010" name="EXTREMOPHILES" publisher="0:0-0">
        <title>Complete genome sequences of ten hyperthermophilic archaea reveal their metabolic capabilities and possible ecological roles.</title>
        <editorList>
            <person name="?"/>
        </editorList>
        <authorList>
            <person name="Ravin N.V."/>
            <person name="Mardanov A.V."/>
            <person name="Bonch-Osmolovskaya E.A."/>
            <person name="Skryabin K.G."/>
        </authorList>
    </citation>
    <scope>NUCLEOTIDE SEQUENCE [LARGE SCALE GENOMIC DNA]</scope>
    <source>
        <strain evidence="4">1505</strain>
    </source>
</reference>
<dbReference type="InterPro" id="IPR031167">
    <property type="entry name" value="G_OBG"/>
</dbReference>
<dbReference type="Gene3D" id="1.20.120.1190">
    <property type="match status" value="1"/>
</dbReference>
<feature type="domain" description="OBG-type G" evidence="2">
    <location>
        <begin position="171"/>
        <end position="335"/>
    </location>
</feature>
<dbReference type="GeneID" id="25407066"/>
<name>A0A3G1A6S0_9CREN</name>
<dbReference type="PANTHER" id="PTHR45759">
    <property type="entry name" value="NUCLEOLAR GTP-BINDING PROTEIN 1"/>
    <property type="match status" value="1"/>
</dbReference>
<dbReference type="InterPro" id="IPR027417">
    <property type="entry name" value="P-loop_NTPase"/>
</dbReference>
<dbReference type="SUPFAM" id="SSF52540">
    <property type="entry name" value="P-loop containing nucleoside triphosphate hydrolases"/>
    <property type="match status" value="1"/>
</dbReference>
<dbReference type="Proteomes" id="UP000266720">
    <property type="component" value="Chromosome"/>
</dbReference>
<dbReference type="PROSITE" id="PS51710">
    <property type="entry name" value="G_OBG"/>
    <property type="match status" value="1"/>
</dbReference>
<dbReference type="KEGG" id="tcb:TCARB_1662"/>
<evidence type="ECO:0000259" key="2">
    <source>
        <dbReference type="PROSITE" id="PS51710"/>
    </source>
</evidence>
<sequence>MCAEIARLKQQMVFAPKTSSELFEQMVKQCRKRTTKKGANKLETRRIRTLECIKSATRFAAGKLKNVALKSPFVEDLHPFFRELLEISVNIEDYKSCASRVYSASKLINRIGRGYIIKVKRSQKTDEIVRFEREFFGRTYSILKDIEDCLSTVRNFQVTFQNLPDIDVSLPTVIIAGAPNVGKSSLLRRLSRAKPEVKPYPFTTKELIVGHLEHLLGKIQLIDTPGLLDSPLEEKKNVERKAVIALKHISNLVLFIVDPTETCGFSLDYQKKVLETVRSIVSCDVWIVLNKADIASPSHVENFKKKFNINEFFIISAEKGVNIDKLKNEIIEYFQNRNAKI</sequence>
<keyword evidence="1" id="KW-0547">Nucleotide-binding</keyword>
<protein>
    <submittedName>
        <fullName evidence="3">GTP-binding protein, gtp1/obg family</fullName>
    </submittedName>
</protein>
<dbReference type="Pfam" id="PF01926">
    <property type="entry name" value="MMR_HSR1"/>
    <property type="match status" value="1"/>
</dbReference>
<dbReference type="Pfam" id="PF17835">
    <property type="entry name" value="NOG1_N"/>
    <property type="match status" value="1"/>
</dbReference>
<dbReference type="AlphaFoldDB" id="A0A3G1A6S0"/>
<dbReference type="GeneID" id="16573240"/>
<dbReference type="RefSeq" id="WP_020962277.1">
    <property type="nucleotide sequence ID" value="NZ_CP007493.1"/>
</dbReference>
<evidence type="ECO:0000313" key="4">
    <source>
        <dbReference type="Proteomes" id="UP000266720"/>
    </source>
</evidence>
<proteinExistence type="predicted"/>